<organism evidence="1 2">
    <name type="scientific">Anaerotignum lactatifermentans</name>
    <dbReference type="NCBI Taxonomy" id="160404"/>
    <lineage>
        <taxon>Bacteria</taxon>
        <taxon>Bacillati</taxon>
        <taxon>Bacillota</taxon>
        <taxon>Clostridia</taxon>
        <taxon>Lachnospirales</taxon>
        <taxon>Anaerotignaceae</taxon>
        <taxon>Anaerotignum</taxon>
    </lineage>
</organism>
<sequence length="88" mass="9895">LIVPPSLMDVFANTILPETVSHFYLLHLDYKFKRKKRTAGKAGPPSENSTDQNKIAGTLFVYKDSGNIYFLMQMPLRKYSCGLSVIPA</sequence>
<dbReference type="Proteomes" id="UP000729290">
    <property type="component" value="Unassembled WGS sequence"/>
</dbReference>
<proteinExistence type="predicted"/>
<evidence type="ECO:0000313" key="2">
    <source>
        <dbReference type="Proteomes" id="UP000729290"/>
    </source>
</evidence>
<dbReference type="RefSeq" id="WP_205134594.1">
    <property type="nucleotide sequence ID" value="NZ_JACSNT010000029.1"/>
</dbReference>
<reference evidence="1 2" key="1">
    <citation type="journal article" date="2021" name="Sci. Rep.">
        <title>The distribution of antibiotic resistance genes in chicken gut microbiota commensals.</title>
        <authorList>
            <person name="Juricova H."/>
            <person name="Matiasovicova J."/>
            <person name="Kubasova T."/>
            <person name="Cejkova D."/>
            <person name="Rychlik I."/>
        </authorList>
    </citation>
    <scope>NUCLEOTIDE SEQUENCE [LARGE SCALE GENOMIC DNA]</scope>
    <source>
        <strain evidence="1 2">An431b</strain>
    </source>
</reference>
<feature type="non-terminal residue" evidence="1">
    <location>
        <position position="1"/>
    </location>
</feature>
<comment type="caution">
    <text evidence="1">The sequence shown here is derived from an EMBL/GenBank/DDBJ whole genome shotgun (WGS) entry which is preliminary data.</text>
</comment>
<gene>
    <name evidence="1" type="ORF">H9X83_12540</name>
</gene>
<keyword evidence="2" id="KW-1185">Reference proteome</keyword>
<name>A0ABS2GEP0_9FIRM</name>
<protein>
    <submittedName>
        <fullName evidence="1">Uncharacterized protein</fullName>
    </submittedName>
</protein>
<dbReference type="EMBL" id="JACSNV010000032">
    <property type="protein sequence ID" value="MBM6878959.1"/>
    <property type="molecule type" value="Genomic_DNA"/>
</dbReference>
<accession>A0ABS2GEP0</accession>
<evidence type="ECO:0000313" key="1">
    <source>
        <dbReference type="EMBL" id="MBM6878959.1"/>
    </source>
</evidence>